<dbReference type="GO" id="GO:0008381">
    <property type="term" value="F:mechanosensitive monoatomic ion channel activity"/>
    <property type="evidence" value="ECO:0007669"/>
    <property type="project" value="UniProtKB-ARBA"/>
</dbReference>
<feature type="transmembrane region" description="Helical" evidence="7">
    <location>
        <begin position="88"/>
        <end position="111"/>
    </location>
</feature>
<evidence type="ECO:0000256" key="2">
    <source>
        <dbReference type="ARBA" id="ARBA00008017"/>
    </source>
</evidence>
<accession>A0A4R3XV32</accession>
<protein>
    <submittedName>
        <fullName evidence="11">Mechanosensitive ion channel-like protein</fullName>
    </submittedName>
</protein>
<evidence type="ECO:0000256" key="5">
    <source>
        <dbReference type="ARBA" id="ARBA00022989"/>
    </source>
</evidence>
<dbReference type="Gene3D" id="2.30.30.60">
    <property type="match status" value="1"/>
</dbReference>
<dbReference type="Pfam" id="PF00924">
    <property type="entry name" value="MS_channel_2nd"/>
    <property type="match status" value="1"/>
</dbReference>
<keyword evidence="12" id="KW-1185">Reference proteome</keyword>
<dbReference type="GO" id="GO:0005886">
    <property type="term" value="C:plasma membrane"/>
    <property type="evidence" value="ECO:0007669"/>
    <property type="project" value="UniProtKB-SubCell"/>
</dbReference>
<dbReference type="OrthoDB" id="9809206at2"/>
<dbReference type="InterPro" id="IPR010920">
    <property type="entry name" value="LSM_dom_sf"/>
</dbReference>
<dbReference type="Proteomes" id="UP000295367">
    <property type="component" value="Unassembled WGS sequence"/>
</dbReference>
<dbReference type="InterPro" id="IPR006685">
    <property type="entry name" value="MscS_channel_2nd"/>
</dbReference>
<evidence type="ECO:0000256" key="4">
    <source>
        <dbReference type="ARBA" id="ARBA00022692"/>
    </source>
</evidence>
<evidence type="ECO:0000313" key="11">
    <source>
        <dbReference type="EMBL" id="TCV81244.1"/>
    </source>
</evidence>
<comment type="caution">
    <text evidence="11">The sequence shown here is derived from an EMBL/GenBank/DDBJ whole genome shotgun (WGS) entry which is preliminary data.</text>
</comment>
<reference evidence="11 12" key="1">
    <citation type="submission" date="2019-03" db="EMBL/GenBank/DDBJ databases">
        <title>Genomic Encyclopedia of Type Strains, Phase IV (KMG-IV): sequencing the most valuable type-strain genomes for metagenomic binning, comparative biology and taxonomic classification.</title>
        <authorList>
            <person name="Goeker M."/>
        </authorList>
    </citation>
    <scope>NUCLEOTIDE SEQUENCE [LARGE SCALE GENOMIC DNA]</scope>
    <source>
        <strain evidence="11 12">DSM 100309</strain>
    </source>
</reference>
<evidence type="ECO:0000259" key="10">
    <source>
        <dbReference type="Pfam" id="PF21088"/>
    </source>
</evidence>
<organism evidence="11 12">
    <name type="scientific">Sulfurirhabdus autotrophica</name>
    <dbReference type="NCBI Taxonomy" id="1706046"/>
    <lineage>
        <taxon>Bacteria</taxon>
        <taxon>Pseudomonadati</taxon>
        <taxon>Pseudomonadota</taxon>
        <taxon>Betaproteobacteria</taxon>
        <taxon>Nitrosomonadales</taxon>
        <taxon>Sulfuricellaceae</taxon>
        <taxon>Sulfurirhabdus</taxon>
    </lineage>
</organism>
<keyword evidence="4 7" id="KW-0812">Transmembrane</keyword>
<keyword evidence="3" id="KW-1003">Cell membrane</keyword>
<dbReference type="InterPro" id="IPR049142">
    <property type="entry name" value="MS_channel_1st"/>
</dbReference>
<evidence type="ECO:0000259" key="9">
    <source>
        <dbReference type="Pfam" id="PF21082"/>
    </source>
</evidence>
<dbReference type="AlphaFoldDB" id="A0A4R3XV32"/>
<feature type="transmembrane region" description="Helical" evidence="7">
    <location>
        <begin position="168"/>
        <end position="189"/>
    </location>
</feature>
<dbReference type="SUPFAM" id="SSF82689">
    <property type="entry name" value="Mechanosensitive channel protein MscS (YggB), C-terminal domain"/>
    <property type="match status" value="1"/>
</dbReference>
<keyword evidence="6 7" id="KW-0472">Membrane</keyword>
<dbReference type="SUPFAM" id="SSF50182">
    <property type="entry name" value="Sm-like ribonucleoproteins"/>
    <property type="match status" value="1"/>
</dbReference>
<evidence type="ECO:0000256" key="3">
    <source>
        <dbReference type="ARBA" id="ARBA00022475"/>
    </source>
</evidence>
<dbReference type="Gene3D" id="3.30.70.100">
    <property type="match status" value="1"/>
</dbReference>
<evidence type="ECO:0000256" key="7">
    <source>
        <dbReference type="SAM" id="Phobius"/>
    </source>
</evidence>
<evidence type="ECO:0000256" key="6">
    <source>
        <dbReference type="ARBA" id="ARBA00023136"/>
    </source>
</evidence>
<evidence type="ECO:0000259" key="8">
    <source>
        <dbReference type="Pfam" id="PF00924"/>
    </source>
</evidence>
<dbReference type="SUPFAM" id="SSF82861">
    <property type="entry name" value="Mechanosensitive channel protein MscS (YggB), transmembrane region"/>
    <property type="match status" value="1"/>
</dbReference>
<dbReference type="PANTHER" id="PTHR30347:SF1">
    <property type="entry name" value="MECHANOSENSITIVE CHANNEL MSCK"/>
    <property type="match status" value="1"/>
</dbReference>
<feature type="domain" description="Mechanosensitive ion channel transmembrane helices 2/3" evidence="10">
    <location>
        <begin position="210"/>
        <end position="250"/>
    </location>
</feature>
<dbReference type="PANTHER" id="PTHR30347">
    <property type="entry name" value="POTASSIUM CHANNEL RELATED"/>
    <property type="match status" value="1"/>
</dbReference>
<name>A0A4R3XV32_9PROT</name>
<dbReference type="InterPro" id="IPR011014">
    <property type="entry name" value="MscS_channel_TM-2"/>
</dbReference>
<evidence type="ECO:0000256" key="1">
    <source>
        <dbReference type="ARBA" id="ARBA00004651"/>
    </source>
</evidence>
<gene>
    <name evidence="11" type="ORF">EDC63_12532</name>
</gene>
<dbReference type="InterPro" id="IPR052702">
    <property type="entry name" value="MscS-like_channel"/>
</dbReference>
<keyword evidence="5 7" id="KW-1133">Transmembrane helix</keyword>
<comment type="subcellular location">
    <subcellularLocation>
        <location evidence="1">Cell membrane</location>
        <topology evidence="1">Multi-pass membrane protein</topology>
    </subcellularLocation>
</comment>
<feature type="domain" description="Mechanosensitive ion channel MscS" evidence="8">
    <location>
        <begin position="252"/>
        <end position="317"/>
    </location>
</feature>
<evidence type="ECO:0000313" key="12">
    <source>
        <dbReference type="Proteomes" id="UP000295367"/>
    </source>
</evidence>
<dbReference type="EMBL" id="SMCO01000025">
    <property type="protein sequence ID" value="TCV81244.1"/>
    <property type="molecule type" value="Genomic_DNA"/>
</dbReference>
<feature type="transmembrane region" description="Helical" evidence="7">
    <location>
        <begin position="22"/>
        <end position="40"/>
    </location>
</feature>
<comment type="similarity">
    <text evidence="2">Belongs to the MscS (TC 1.A.23) family.</text>
</comment>
<feature type="transmembrane region" description="Helical" evidence="7">
    <location>
        <begin position="61"/>
        <end position="82"/>
    </location>
</feature>
<dbReference type="InterPro" id="IPR023408">
    <property type="entry name" value="MscS_beta-dom_sf"/>
</dbReference>
<feature type="transmembrane region" description="Helical" evidence="7">
    <location>
        <begin position="131"/>
        <end position="148"/>
    </location>
</feature>
<dbReference type="Gene3D" id="1.10.287.1260">
    <property type="match status" value="1"/>
</dbReference>
<dbReference type="Pfam" id="PF21082">
    <property type="entry name" value="MS_channel_3rd"/>
    <property type="match status" value="1"/>
</dbReference>
<dbReference type="RefSeq" id="WP_124946994.1">
    <property type="nucleotide sequence ID" value="NZ_BHVT01000056.1"/>
</dbReference>
<dbReference type="InterPro" id="IPR049278">
    <property type="entry name" value="MS_channel_C"/>
</dbReference>
<dbReference type="Pfam" id="PF21088">
    <property type="entry name" value="MS_channel_1st"/>
    <property type="match status" value="1"/>
</dbReference>
<proteinExistence type="inferred from homology"/>
<feature type="transmembrane region" description="Helical" evidence="7">
    <location>
        <begin position="210"/>
        <end position="227"/>
    </location>
</feature>
<dbReference type="InterPro" id="IPR011066">
    <property type="entry name" value="MscS_channel_C_sf"/>
</dbReference>
<sequence>MQNTKEIHNLLVELLANLEQTALIWQLSILAVSLISAWWINRIIRKRFPHETSAWQAGISGINRITFPVAATLLVLAGKSILKHWQSVSLLNIAVPLLLSLAMIRIMVYLLRKIFATSTWIKPWERVISSVIWVGLALHITGFLPAILEALNEFSFDIGKNHISLLTVLQGVISISITVLLALWLGGLLESRIMQAKNLDMNLRVLATKFLRAVVLLLGVLIALPALGIDLTVLSVFGGALGVGLGFGLQKIASNYFSGFIILLDKSIHIDDLLTVDNRFGSVSRLTARYMVLKGVDGTESIIPNDTLITSTVVNHSYSDRKVRINIPIQVSYQSPLETAMRIILEAAKSQPRVIADPEPKVFLKEFGDNGINLELGVWISDPEEGQLSLRSDINLVIWHEFQKQGIEIPFPQRDIRIINPPAGMPEYGG</sequence>
<feature type="domain" description="Mechanosensitive ion channel MscS C-terminal" evidence="9">
    <location>
        <begin position="325"/>
        <end position="409"/>
    </location>
</feature>